<reference evidence="1 2" key="1">
    <citation type="submission" date="2021-05" db="EMBL/GenBank/DDBJ databases">
        <title>The draft genome of Geobacter chapellei DSM 13688.</title>
        <authorList>
            <person name="Xu Z."/>
            <person name="Masuda Y."/>
            <person name="Itoh H."/>
            <person name="Senoo K."/>
        </authorList>
    </citation>
    <scope>NUCLEOTIDE SEQUENCE [LARGE SCALE GENOMIC DNA]</scope>
    <source>
        <strain evidence="1 2">DSM 13688</strain>
    </source>
</reference>
<sequence length="58" mass="7049">MGKASITTSEINQDERQYLRQMFCLLMRKDRTNQRLRLRERTPDNLVARFYDGENQIQ</sequence>
<proteinExistence type="predicted"/>
<comment type="caution">
    <text evidence="1">The sequence shown here is derived from an EMBL/GenBank/DDBJ whole genome shotgun (WGS) entry which is preliminary data.</text>
</comment>
<evidence type="ECO:0000313" key="2">
    <source>
        <dbReference type="Proteomes" id="UP000784128"/>
    </source>
</evidence>
<dbReference type="Proteomes" id="UP000784128">
    <property type="component" value="Unassembled WGS sequence"/>
</dbReference>
<accession>A0ABS5U6G3</accession>
<protein>
    <submittedName>
        <fullName evidence="1">Uncharacterized protein</fullName>
    </submittedName>
</protein>
<organism evidence="1 2">
    <name type="scientific">Pelotalea chapellei</name>
    <dbReference type="NCBI Taxonomy" id="44671"/>
    <lineage>
        <taxon>Bacteria</taxon>
        <taxon>Pseudomonadati</taxon>
        <taxon>Thermodesulfobacteriota</taxon>
        <taxon>Desulfuromonadia</taxon>
        <taxon>Geobacterales</taxon>
        <taxon>Geobacteraceae</taxon>
        <taxon>Pelotalea</taxon>
    </lineage>
</organism>
<keyword evidence="2" id="KW-1185">Reference proteome</keyword>
<dbReference type="RefSeq" id="WP_214296974.1">
    <property type="nucleotide sequence ID" value="NZ_JAHDYS010000004.1"/>
</dbReference>
<dbReference type="EMBL" id="JAHDYS010000004">
    <property type="protein sequence ID" value="MBT1071261.1"/>
    <property type="molecule type" value="Genomic_DNA"/>
</dbReference>
<evidence type="ECO:0000313" key="1">
    <source>
        <dbReference type="EMBL" id="MBT1071261.1"/>
    </source>
</evidence>
<gene>
    <name evidence="1" type="ORF">KJB30_05675</name>
</gene>
<name>A0ABS5U6G3_9BACT</name>